<dbReference type="Proteomes" id="UP000249557">
    <property type="component" value="Unassembled WGS sequence"/>
</dbReference>
<gene>
    <name evidence="1" type="ORF">DI626_12220</name>
</gene>
<sequence length="182" mass="21114">ADLQKDLGIHHDKFQEIFKSWFPSVQVGETDFETAMSQWLLSCGYKTPARDVIDYWHHQDTNVNPLVMDVVKRLAAKNYVHLYTATNQSHERIIFLRDSLGWGEYFNDFYYSARLGCMKHDGAFFARIEQELGFDPADETPLYFDDDPRNIEVASKRGWNAVFVNDAQDIVNHNSVKELLSS</sequence>
<proteinExistence type="predicted"/>
<comment type="caution">
    <text evidence="1">The sequence shown here is derived from an EMBL/GenBank/DDBJ whole genome shotgun (WGS) entry which is preliminary data.</text>
</comment>
<dbReference type="Gene3D" id="3.40.50.1000">
    <property type="entry name" value="HAD superfamily/HAD-like"/>
    <property type="match status" value="1"/>
</dbReference>
<reference evidence="1 2" key="1">
    <citation type="submission" date="2017-08" db="EMBL/GenBank/DDBJ databases">
        <title>Infants hospitalized years apart are colonized by the same room-sourced microbial strains.</title>
        <authorList>
            <person name="Brooks B."/>
            <person name="Olm M.R."/>
            <person name="Firek B.A."/>
            <person name="Baker R."/>
            <person name="Thomas B.C."/>
            <person name="Morowitz M.J."/>
            <person name="Banfield J.F."/>
        </authorList>
    </citation>
    <scope>NUCLEOTIDE SEQUENCE [LARGE SCALE GENOMIC DNA]</scope>
    <source>
        <strain evidence="1">S2_018_000_R2_104</strain>
    </source>
</reference>
<dbReference type="AlphaFoldDB" id="A0A2W4Z8R7"/>
<dbReference type="InterPro" id="IPR023214">
    <property type="entry name" value="HAD_sf"/>
</dbReference>
<evidence type="ECO:0000313" key="2">
    <source>
        <dbReference type="Proteomes" id="UP000249557"/>
    </source>
</evidence>
<accession>A0A2W4Z8R7</accession>
<evidence type="ECO:0000313" key="1">
    <source>
        <dbReference type="EMBL" id="PZO77777.1"/>
    </source>
</evidence>
<dbReference type="InterPro" id="IPR006439">
    <property type="entry name" value="HAD-SF_hydro_IA"/>
</dbReference>
<dbReference type="Pfam" id="PF00702">
    <property type="entry name" value="Hydrolase"/>
    <property type="match status" value="1"/>
</dbReference>
<dbReference type="PANTHER" id="PTHR43611">
    <property type="entry name" value="ALPHA-D-GLUCOSE 1-PHOSPHATE PHOSPHATASE"/>
    <property type="match status" value="1"/>
</dbReference>
<feature type="non-terminal residue" evidence="1">
    <location>
        <position position="1"/>
    </location>
</feature>
<dbReference type="EMBL" id="QFNK01000411">
    <property type="protein sequence ID" value="PZO77777.1"/>
    <property type="molecule type" value="Genomic_DNA"/>
</dbReference>
<evidence type="ECO:0008006" key="3">
    <source>
        <dbReference type="Google" id="ProtNLM"/>
    </source>
</evidence>
<organism evidence="1 2">
    <name type="scientific">Micavibrio aeruginosavorus</name>
    <dbReference type="NCBI Taxonomy" id="349221"/>
    <lineage>
        <taxon>Bacteria</taxon>
        <taxon>Pseudomonadati</taxon>
        <taxon>Bdellovibrionota</taxon>
        <taxon>Bdellovibrionia</taxon>
        <taxon>Bdellovibrionales</taxon>
        <taxon>Pseudobdellovibrionaceae</taxon>
        <taxon>Micavibrio</taxon>
    </lineage>
</organism>
<dbReference type="InterPro" id="IPR036412">
    <property type="entry name" value="HAD-like_sf"/>
</dbReference>
<dbReference type="NCBIfam" id="TIGR01509">
    <property type="entry name" value="HAD-SF-IA-v3"/>
    <property type="match status" value="1"/>
</dbReference>
<dbReference type="SUPFAM" id="SSF56784">
    <property type="entry name" value="HAD-like"/>
    <property type="match status" value="1"/>
</dbReference>
<dbReference type="PANTHER" id="PTHR43611:SF3">
    <property type="entry name" value="FLAVIN MONONUCLEOTIDE HYDROLASE 1, CHLOROPLATIC"/>
    <property type="match status" value="1"/>
</dbReference>
<protein>
    <recommendedName>
        <fullName evidence="3">Haloacid dehalogenase</fullName>
    </recommendedName>
</protein>
<name>A0A2W4Z8R7_9BACT</name>